<comment type="caution">
    <text evidence="2">The sequence shown here is derived from an EMBL/GenBank/DDBJ whole genome shotgun (WGS) entry which is preliminary data.</text>
</comment>
<reference evidence="2" key="1">
    <citation type="journal article" date="2020" name="mSystems">
        <title>Genome- and Community-Level Interaction Insights into Carbon Utilization and Element Cycling Functions of Hydrothermarchaeota in Hydrothermal Sediment.</title>
        <authorList>
            <person name="Zhou Z."/>
            <person name="Liu Y."/>
            <person name="Xu W."/>
            <person name="Pan J."/>
            <person name="Luo Z.H."/>
            <person name="Li M."/>
        </authorList>
    </citation>
    <scope>NUCLEOTIDE SEQUENCE</scope>
    <source>
        <strain evidence="2">HyVt-388</strain>
    </source>
</reference>
<name>A0A9C9EPK6_UNCW3</name>
<feature type="domain" description="Insertion element IS150 protein InsJ-like helix-turn-helix" evidence="1">
    <location>
        <begin position="12"/>
        <end position="56"/>
    </location>
</feature>
<dbReference type="SUPFAM" id="SSF48452">
    <property type="entry name" value="TPR-like"/>
    <property type="match status" value="1"/>
</dbReference>
<protein>
    <submittedName>
        <fullName evidence="2">Helix-turn-helix domain-containing protein</fullName>
    </submittedName>
</protein>
<dbReference type="InterPro" id="IPR055247">
    <property type="entry name" value="InsJ-like_HTH"/>
</dbReference>
<dbReference type="InterPro" id="IPR011990">
    <property type="entry name" value="TPR-like_helical_dom_sf"/>
</dbReference>
<accession>A0A9C9EPK6</accession>
<dbReference type="AlphaFoldDB" id="A0A9C9EPK6"/>
<dbReference type="EMBL" id="DRIG01000091">
    <property type="protein sequence ID" value="HEC79161.1"/>
    <property type="molecule type" value="Genomic_DNA"/>
</dbReference>
<gene>
    <name evidence="2" type="ORF">ENI34_08495</name>
</gene>
<dbReference type="InterPro" id="IPR009057">
    <property type="entry name" value="Homeodomain-like_sf"/>
</dbReference>
<evidence type="ECO:0000313" key="3">
    <source>
        <dbReference type="Proteomes" id="UP000885826"/>
    </source>
</evidence>
<proteinExistence type="predicted"/>
<dbReference type="SUPFAM" id="SSF46689">
    <property type="entry name" value="Homeodomain-like"/>
    <property type="match status" value="1"/>
</dbReference>
<sequence length="738" mass="87357">MFPQMCQIEPERRLQIAQHYLNNNTTLMQTANKFNVHYRSVYKWVKLYKKEGKQRLLSTYRRVWNRYPEELETKIALLKEKNPALTVREARKVLKTQGLRVSIKGIWNVWKRYGYTGFIRKKYSDNFIAYVSQNKEDSVKSEMIKEYLQRKKVREAAKLLNSLYVFKNPKFLEKVPDELLSLKRRLEKLTLLFGKIPFPEYREKSKKLRQLFEKRKMYYSSIRAGIEELIALEWMNKTEEHIKLIHHLRPLVKGVKDPGIEFTFLLSEGIAWANLLKPKRAHRCVRKCKKMLRYYNTEGFLTELISVYSFMEDFKSLRELIKPYLRKEKIWNIKIPITQIASFFFISGEYRSAIRLLKEAETRREELKALGTIVRAQCFLAQGKIHSASKYAQYAFQKAKKAELFNYLHSASLTQAALYYALGVEKKGRSLIKKYIPLLKKLKMHRKVIVRKIILGVSRSHREIHGFPVIKLLTTMQRLNQSKKTKGYSSLLKYASKNKITGYLNFFILFFPEVILNLLRRGKPTGLPKAILRLPLFNKEAPVYEIKFLGNLIVYKNQKYLKTKLRPKDTAFLIQLALKAGEPGKSISLDKIYYNFWRNSVNPPRNLSHLLVRIKKELKIPSHLIEVSYRKDNPVLINRGIHFITDYGEYEQSLAQAKALLRAGEWEFAKKEFLRAFKLFRGEPFRKMYDDWSDDKRLEVLFSYEKEVKTFADELRKRGKTEEAERVLERAERIVGSE</sequence>
<dbReference type="Proteomes" id="UP000885826">
    <property type="component" value="Unassembled WGS sequence"/>
</dbReference>
<organism evidence="2 3">
    <name type="scientific">candidate division WOR-3 bacterium</name>
    <dbReference type="NCBI Taxonomy" id="2052148"/>
    <lineage>
        <taxon>Bacteria</taxon>
        <taxon>Bacteria division WOR-3</taxon>
    </lineage>
</organism>
<evidence type="ECO:0000313" key="2">
    <source>
        <dbReference type="EMBL" id="HEC79161.1"/>
    </source>
</evidence>
<dbReference type="Pfam" id="PF13518">
    <property type="entry name" value="HTH_28"/>
    <property type="match status" value="1"/>
</dbReference>
<evidence type="ECO:0000259" key="1">
    <source>
        <dbReference type="Pfam" id="PF13518"/>
    </source>
</evidence>